<accession>A0A6S6Z910</accession>
<evidence type="ECO:0008006" key="3">
    <source>
        <dbReference type="Google" id="ProtNLM"/>
    </source>
</evidence>
<dbReference type="NCBIfam" id="TIGR02683">
    <property type="entry name" value="upstrm_HI1419"/>
    <property type="match status" value="1"/>
</dbReference>
<dbReference type="AlphaFoldDB" id="A0A6S6Z910"/>
<name>A0A6S6Z910_9BURK</name>
<evidence type="ECO:0000313" key="2">
    <source>
        <dbReference type="Proteomes" id="UP000494108"/>
    </source>
</evidence>
<reference evidence="1 2" key="1">
    <citation type="submission" date="2020-04" db="EMBL/GenBank/DDBJ databases">
        <authorList>
            <person name="De Canck E."/>
        </authorList>
    </citation>
    <scope>NUCLEOTIDE SEQUENCE [LARGE SCALE GENOMIC DNA]</scope>
    <source>
        <strain evidence="1 2">LMG 3431</strain>
    </source>
</reference>
<dbReference type="PIRSF" id="PIRSF028744">
    <property type="entry name" value="Addict_mod_HI1419"/>
    <property type="match status" value="1"/>
</dbReference>
<evidence type="ECO:0000313" key="1">
    <source>
        <dbReference type="EMBL" id="CAB3663874.1"/>
    </source>
</evidence>
<dbReference type="InterPro" id="IPR009241">
    <property type="entry name" value="HigB-like"/>
</dbReference>
<organism evidence="1 2">
    <name type="scientific">Achromobacter pestifer</name>
    <dbReference type="NCBI Taxonomy" id="1353889"/>
    <lineage>
        <taxon>Bacteria</taxon>
        <taxon>Pseudomonadati</taxon>
        <taxon>Pseudomonadota</taxon>
        <taxon>Betaproteobacteria</taxon>
        <taxon>Burkholderiales</taxon>
        <taxon>Alcaligenaceae</taxon>
        <taxon>Achromobacter</taxon>
    </lineage>
</organism>
<protein>
    <recommendedName>
        <fullName evidence="3">Type II toxin-antitoxin system RelE/ParE family toxin</fullName>
    </recommendedName>
</protein>
<dbReference type="Pfam" id="PF05973">
    <property type="entry name" value="Gp49"/>
    <property type="match status" value="1"/>
</dbReference>
<dbReference type="PANTHER" id="PTHR41791:SF1">
    <property type="entry name" value="SSL7039 PROTEIN"/>
    <property type="match status" value="1"/>
</dbReference>
<gene>
    <name evidence="1" type="ORF">LMG3431_03487</name>
</gene>
<dbReference type="EMBL" id="CADIJX010000004">
    <property type="protein sequence ID" value="CAB3663874.1"/>
    <property type="molecule type" value="Genomic_DNA"/>
</dbReference>
<dbReference type="Proteomes" id="UP000494108">
    <property type="component" value="Unassembled WGS sequence"/>
</dbReference>
<sequence length="99" mass="10940">MPSIRTTAAFDDWFSALRDIRARVRIQARIDRLEMGNPGDSKTVGGGITELRIDYGPGYRVYYTQRGAVLVVLLCGGDKTTQRADITHAKAIAKALELE</sequence>
<dbReference type="InterPro" id="IPR014056">
    <property type="entry name" value="TypeIITA-like_toxin_pred"/>
</dbReference>
<keyword evidence="2" id="KW-1185">Reference proteome</keyword>
<dbReference type="PANTHER" id="PTHR41791">
    <property type="entry name" value="SSL7039 PROTEIN"/>
    <property type="match status" value="1"/>
</dbReference>
<proteinExistence type="predicted"/>